<evidence type="ECO:0000313" key="1">
    <source>
        <dbReference type="EMBL" id="KAF4657751.1"/>
    </source>
</evidence>
<keyword evidence="2" id="KW-1185">Reference proteome</keyword>
<comment type="caution">
    <text evidence="1">The sequence shown here is derived from an EMBL/GenBank/DDBJ whole genome shotgun (WGS) entry which is preliminary data.</text>
</comment>
<dbReference type="Proteomes" id="UP000591131">
    <property type="component" value="Unassembled WGS sequence"/>
</dbReference>
<reference evidence="1 2" key="1">
    <citation type="submission" date="2020-04" db="EMBL/GenBank/DDBJ databases">
        <title>Perkinsus chesapeaki whole genome sequence.</title>
        <authorList>
            <person name="Bogema D.R."/>
        </authorList>
    </citation>
    <scope>NUCLEOTIDE SEQUENCE [LARGE SCALE GENOMIC DNA]</scope>
    <source>
        <strain evidence="1">ATCC PRA-425</strain>
    </source>
</reference>
<gene>
    <name evidence="1" type="ORF">FOL47_008313</name>
</gene>
<dbReference type="AlphaFoldDB" id="A0A7J6LFP0"/>
<sequence>MELQASTGPVSKYFKHIGGNVCVQVDWLNRAANAAQPLNILVICGQDKDNITLTIKKSSPTHYEITTASYPTYVDFVGFIENCVCLGIIRVDPGDLRDYEYFSQRATDLATLGYAATRGYD</sequence>
<protein>
    <submittedName>
        <fullName evidence="1">Uncharacterized protein</fullName>
    </submittedName>
</protein>
<evidence type="ECO:0000313" key="2">
    <source>
        <dbReference type="Proteomes" id="UP000591131"/>
    </source>
</evidence>
<organism evidence="1 2">
    <name type="scientific">Perkinsus chesapeaki</name>
    <name type="common">Clam parasite</name>
    <name type="synonym">Perkinsus andrewsi</name>
    <dbReference type="NCBI Taxonomy" id="330153"/>
    <lineage>
        <taxon>Eukaryota</taxon>
        <taxon>Sar</taxon>
        <taxon>Alveolata</taxon>
        <taxon>Perkinsozoa</taxon>
        <taxon>Perkinsea</taxon>
        <taxon>Perkinsida</taxon>
        <taxon>Perkinsidae</taxon>
        <taxon>Perkinsus</taxon>
    </lineage>
</organism>
<name>A0A7J6LFP0_PERCH</name>
<dbReference type="EMBL" id="JAAPAO010000525">
    <property type="protein sequence ID" value="KAF4657751.1"/>
    <property type="molecule type" value="Genomic_DNA"/>
</dbReference>
<accession>A0A7J6LFP0</accession>
<proteinExistence type="predicted"/>